<dbReference type="Gene3D" id="3.20.20.190">
    <property type="entry name" value="Phosphatidylinositol (PI) phosphodiesterase"/>
    <property type="match status" value="1"/>
</dbReference>
<keyword evidence="3" id="KW-1185">Reference proteome</keyword>
<dbReference type="PROSITE" id="PS51704">
    <property type="entry name" value="GP_PDE"/>
    <property type="match status" value="1"/>
</dbReference>
<evidence type="ECO:0000259" key="1">
    <source>
        <dbReference type="PROSITE" id="PS51704"/>
    </source>
</evidence>
<evidence type="ECO:0000313" key="3">
    <source>
        <dbReference type="Proteomes" id="UP000182938"/>
    </source>
</evidence>
<dbReference type="SUPFAM" id="SSF51695">
    <property type="entry name" value="PLC-like phosphodiesterases"/>
    <property type="match status" value="1"/>
</dbReference>
<dbReference type="Proteomes" id="UP000182938">
    <property type="component" value="Chromosome"/>
</dbReference>
<dbReference type="InterPro" id="IPR017946">
    <property type="entry name" value="PLC-like_Pdiesterase_TIM-brl"/>
</dbReference>
<name>A0A1L3MJJ2_9MICO</name>
<organism evidence="2 3">
    <name type="scientific">Janibacter indicus</name>
    <dbReference type="NCBI Taxonomy" id="857417"/>
    <lineage>
        <taxon>Bacteria</taxon>
        <taxon>Bacillati</taxon>
        <taxon>Actinomycetota</taxon>
        <taxon>Actinomycetes</taxon>
        <taxon>Micrococcales</taxon>
        <taxon>Intrasporangiaceae</taxon>
        <taxon>Janibacter</taxon>
    </lineage>
</organism>
<reference evidence="2 3" key="1">
    <citation type="submission" date="2015-11" db="EMBL/GenBank/DDBJ databases">
        <authorList>
            <person name="Zhang Y."/>
            <person name="Guo Z."/>
        </authorList>
    </citation>
    <scope>NUCLEOTIDE SEQUENCE [LARGE SCALE GENOMIC DNA]</scope>
    <source>
        <strain evidence="2 3">YFY001</strain>
    </source>
</reference>
<dbReference type="GO" id="GO:0006629">
    <property type="term" value="P:lipid metabolic process"/>
    <property type="evidence" value="ECO:0007669"/>
    <property type="project" value="InterPro"/>
</dbReference>
<dbReference type="InterPro" id="IPR030395">
    <property type="entry name" value="GP_PDE_dom"/>
</dbReference>
<dbReference type="PANTHER" id="PTHR43805:SF1">
    <property type="entry name" value="GP-PDE DOMAIN-CONTAINING PROTEIN"/>
    <property type="match status" value="1"/>
</dbReference>
<gene>
    <name evidence="2" type="ORF">ASJ30_13130</name>
</gene>
<dbReference type="PANTHER" id="PTHR43805">
    <property type="entry name" value="GLYCEROPHOSPHORYL DIESTER PHOSPHODIESTERASE"/>
    <property type="match status" value="1"/>
</dbReference>
<dbReference type="KEGG" id="jte:ASJ30_13130"/>
<protein>
    <submittedName>
        <fullName evidence="2">Glycerophosphodiester phosphodiesterase</fullName>
    </submittedName>
</protein>
<dbReference type="AlphaFoldDB" id="A0A1L3MJJ2"/>
<evidence type="ECO:0000313" key="2">
    <source>
        <dbReference type="EMBL" id="APH02354.1"/>
    </source>
</evidence>
<proteinExistence type="predicted"/>
<dbReference type="Pfam" id="PF03009">
    <property type="entry name" value="GDPD"/>
    <property type="match status" value="1"/>
</dbReference>
<dbReference type="GO" id="GO:0008081">
    <property type="term" value="F:phosphoric diester hydrolase activity"/>
    <property type="evidence" value="ECO:0007669"/>
    <property type="project" value="InterPro"/>
</dbReference>
<dbReference type="EMBL" id="CP013290">
    <property type="protein sequence ID" value="APH02354.1"/>
    <property type="molecule type" value="Genomic_DNA"/>
</dbReference>
<feature type="domain" description="GP-PDE" evidence="1">
    <location>
        <begin position="9"/>
        <end position="244"/>
    </location>
</feature>
<dbReference type="RefSeq" id="WP_072625506.1">
    <property type="nucleotide sequence ID" value="NZ_CP013290.1"/>
</dbReference>
<accession>A0A1L3MJJ2</accession>
<sequence>MSYGEETEPLAIAHRGGAALGPENTLAAFAMSTALGLRYLESDVRLTADGHLVCFHDETLDRITTGRGRIGARTLGDLDRHVRVGDSERIPTLEEALLTFPEARFTVDLKDRAAIAPMARLLQRRDFAKRVCVAGAWDGWLQLLASQAPHLRTALGWRSLVALISAAKAGVQPPAAAVRGRFAHVPVQLGRLPIHSASLVRRAHRLGVRVVVWTVDDPEQMHELLDMGVDGIITDRPDLLRAVMIQRGTWAPMRGRMPAGGGDLASAASVI</sequence>